<sequence>MIKNKIVITTFLGVLLLNYFSCTKPVDFNQANTLVLEPVVESSLIFYEASAKDFFLGGSEESVAEDFIEIDFFNNSFVQDNLVKAEFVFNIENSINRGYQLHISFLDNANQLLERFTVNTSASANNNIIKTTHTEVFEGETLQRIKRSRILVFTLVMLPGEAINADTPGEISVQSKGIFSLNIN</sequence>
<proteinExistence type="predicted"/>
<reference evidence="1 2" key="1">
    <citation type="submission" date="2018-02" db="EMBL/GenBank/DDBJ databases">
        <title>Genomic Encyclopedia of Archaeal and Bacterial Type Strains, Phase II (KMG-II): from individual species to whole genera.</title>
        <authorList>
            <person name="Goeker M."/>
        </authorList>
    </citation>
    <scope>NUCLEOTIDE SEQUENCE [LARGE SCALE GENOMIC DNA]</scope>
    <source>
        <strain evidence="1 2">DSM 21165</strain>
    </source>
</reference>
<dbReference type="Proteomes" id="UP000251545">
    <property type="component" value="Unassembled WGS sequence"/>
</dbReference>
<comment type="caution">
    <text evidence="1">The sequence shown here is derived from an EMBL/GenBank/DDBJ whole genome shotgun (WGS) entry which is preliminary data.</text>
</comment>
<gene>
    <name evidence="1" type="ORF">CLV33_11251</name>
</gene>
<dbReference type="AlphaFoldDB" id="A0A362X359"/>
<evidence type="ECO:0000313" key="2">
    <source>
        <dbReference type="Proteomes" id="UP000251545"/>
    </source>
</evidence>
<accession>A0A362X359</accession>
<organism evidence="1 2">
    <name type="scientific">Jejuia pallidilutea</name>
    <dbReference type="NCBI Taxonomy" id="504487"/>
    <lineage>
        <taxon>Bacteria</taxon>
        <taxon>Pseudomonadati</taxon>
        <taxon>Bacteroidota</taxon>
        <taxon>Flavobacteriia</taxon>
        <taxon>Flavobacteriales</taxon>
        <taxon>Flavobacteriaceae</taxon>
        <taxon>Jejuia</taxon>
    </lineage>
</organism>
<dbReference type="EMBL" id="PVEO01000012">
    <property type="protein sequence ID" value="PQV45707.1"/>
    <property type="molecule type" value="Genomic_DNA"/>
</dbReference>
<protein>
    <submittedName>
        <fullName evidence="1">Uncharacterized protein</fullName>
    </submittedName>
</protein>
<dbReference type="RefSeq" id="WP_105474680.1">
    <property type="nucleotide sequence ID" value="NZ_PVEO01000012.1"/>
</dbReference>
<name>A0A362X359_9FLAO</name>
<evidence type="ECO:0000313" key="1">
    <source>
        <dbReference type="EMBL" id="PQV45707.1"/>
    </source>
</evidence>